<evidence type="ECO:0000256" key="1">
    <source>
        <dbReference type="SAM" id="MobiDB-lite"/>
    </source>
</evidence>
<dbReference type="RefSeq" id="WP_188673323.1">
    <property type="nucleotide sequence ID" value="NZ_BMGP01000001.1"/>
</dbReference>
<evidence type="ECO:0000313" key="3">
    <source>
        <dbReference type="Proteomes" id="UP000598775"/>
    </source>
</evidence>
<gene>
    <name evidence="2" type="ORF">GCM10011399_05570</name>
</gene>
<organism evidence="2 3">
    <name type="scientific">Subtercola lobariae</name>
    <dbReference type="NCBI Taxonomy" id="1588641"/>
    <lineage>
        <taxon>Bacteria</taxon>
        <taxon>Bacillati</taxon>
        <taxon>Actinomycetota</taxon>
        <taxon>Actinomycetes</taxon>
        <taxon>Micrococcales</taxon>
        <taxon>Microbacteriaceae</taxon>
        <taxon>Subtercola</taxon>
    </lineage>
</organism>
<comment type="caution">
    <text evidence="2">The sequence shown here is derived from an EMBL/GenBank/DDBJ whole genome shotgun (WGS) entry which is preliminary data.</text>
</comment>
<protein>
    <submittedName>
        <fullName evidence="2">Uncharacterized protein</fullName>
    </submittedName>
</protein>
<dbReference type="Proteomes" id="UP000598775">
    <property type="component" value="Unassembled WGS sequence"/>
</dbReference>
<name>A0A917EW34_9MICO</name>
<dbReference type="InterPro" id="IPR006311">
    <property type="entry name" value="TAT_signal"/>
</dbReference>
<reference evidence="2 3" key="1">
    <citation type="journal article" date="2014" name="Int. J. Syst. Evol. Microbiol.">
        <title>Complete genome sequence of Corynebacterium casei LMG S-19264T (=DSM 44701T), isolated from a smear-ripened cheese.</title>
        <authorList>
            <consortium name="US DOE Joint Genome Institute (JGI-PGF)"/>
            <person name="Walter F."/>
            <person name="Albersmeier A."/>
            <person name="Kalinowski J."/>
            <person name="Ruckert C."/>
        </authorList>
    </citation>
    <scope>NUCLEOTIDE SEQUENCE [LARGE SCALE GENOMIC DNA]</scope>
    <source>
        <strain evidence="2 3">CGMCC 1.12976</strain>
    </source>
</reference>
<dbReference type="PROSITE" id="PS51318">
    <property type="entry name" value="TAT"/>
    <property type="match status" value="1"/>
</dbReference>
<feature type="region of interest" description="Disordered" evidence="1">
    <location>
        <begin position="1"/>
        <end position="21"/>
    </location>
</feature>
<dbReference type="AlphaFoldDB" id="A0A917EW34"/>
<keyword evidence="3" id="KW-1185">Reference proteome</keyword>
<evidence type="ECO:0000313" key="2">
    <source>
        <dbReference type="EMBL" id="GGF14603.1"/>
    </source>
</evidence>
<dbReference type="EMBL" id="BMGP01000001">
    <property type="protein sequence ID" value="GGF14603.1"/>
    <property type="molecule type" value="Genomic_DNA"/>
</dbReference>
<proteinExistence type="predicted"/>
<sequence length="203" mass="21385">MVQEVQKNVGESVEREPRASGFTRRSALKGAAWSVPVVALAVGTPAASASGTAPLTFDFVAALLQLHTSDTLAVLIKITNSGTEAVTDTASITLMGVPDDEVSVAYDPTKTQYVAPPESNTTNTTVDNAAFILAPHTPGGSYLLTSAGPVTVNPGAPLYIFFTVTWPTHNHRERLFVITGSFTFGTRTITDAADDVEIDFVDA</sequence>
<accession>A0A917EW34</accession>